<evidence type="ECO:0000313" key="3">
    <source>
        <dbReference type="Proteomes" id="UP000663873"/>
    </source>
</evidence>
<protein>
    <submittedName>
        <fullName evidence="2">Uncharacterized protein</fullName>
    </submittedName>
</protein>
<feature type="non-terminal residue" evidence="2">
    <location>
        <position position="41"/>
    </location>
</feature>
<gene>
    <name evidence="2" type="ORF">UJA718_LOCUS46719</name>
</gene>
<dbReference type="Proteomes" id="UP000663873">
    <property type="component" value="Unassembled WGS sequence"/>
</dbReference>
<feature type="region of interest" description="Disordered" evidence="1">
    <location>
        <begin position="18"/>
        <end position="41"/>
    </location>
</feature>
<comment type="caution">
    <text evidence="2">The sequence shown here is derived from an EMBL/GenBank/DDBJ whole genome shotgun (WGS) entry which is preliminary data.</text>
</comment>
<reference evidence="2" key="1">
    <citation type="submission" date="2021-02" db="EMBL/GenBank/DDBJ databases">
        <authorList>
            <person name="Nowell W R."/>
        </authorList>
    </citation>
    <scope>NUCLEOTIDE SEQUENCE</scope>
</reference>
<evidence type="ECO:0000256" key="1">
    <source>
        <dbReference type="SAM" id="MobiDB-lite"/>
    </source>
</evidence>
<dbReference type="AlphaFoldDB" id="A0A821WMK4"/>
<feature type="compositionally biased region" description="Low complexity" evidence="1">
    <location>
        <begin position="21"/>
        <end position="41"/>
    </location>
</feature>
<proteinExistence type="predicted"/>
<evidence type="ECO:0000313" key="2">
    <source>
        <dbReference type="EMBL" id="CAF4927716.1"/>
    </source>
</evidence>
<accession>A0A821WMK4</accession>
<keyword evidence="3" id="KW-1185">Reference proteome</keyword>
<name>A0A821WMK4_9BILA</name>
<sequence>MFRVEVFNRLGFVNLRRRNKGSSSSSDSLSSFVGSLSSGTR</sequence>
<dbReference type="EMBL" id="CAJOBP010085097">
    <property type="protein sequence ID" value="CAF4927716.1"/>
    <property type="molecule type" value="Genomic_DNA"/>
</dbReference>
<organism evidence="2 3">
    <name type="scientific">Rotaria socialis</name>
    <dbReference type="NCBI Taxonomy" id="392032"/>
    <lineage>
        <taxon>Eukaryota</taxon>
        <taxon>Metazoa</taxon>
        <taxon>Spiralia</taxon>
        <taxon>Gnathifera</taxon>
        <taxon>Rotifera</taxon>
        <taxon>Eurotatoria</taxon>
        <taxon>Bdelloidea</taxon>
        <taxon>Philodinida</taxon>
        <taxon>Philodinidae</taxon>
        <taxon>Rotaria</taxon>
    </lineage>
</organism>